<reference evidence="1" key="1">
    <citation type="submission" date="2022-08" db="EMBL/GenBank/DDBJ databases">
        <title>Draft genome sequence of Lysinibacillus sp. strain KH24.</title>
        <authorList>
            <person name="Kanbe H."/>
            <person name="Itoh H."/>
        </authorList>
    </citation>
    <scope>NUCLEOTIDE SEQUENCE</scope>
    <source>
        <strain evidence="1">KH24</strain>
    </source>
</reference>
<protein>
    <recommendedName>
        <fullName evidence="3">DUF1836 domain-containing protein</fullName>
    </recommendedName>
</protein>
<proteinExistence type="predicted"/>
<name>A0ABQ5NK93_9BACI</name>
<dbReference type="RefSeq" id="WP_264988256.1">
    <property type="nucleotide sequence ID" value="NZ_BRZA01000002.1"/>
</dbReference>
<evidence type="ECO:0008006" key="3">
    <source>
        <dbReference type="Google" id="ProtNLM"/>
    </source>
</evidence>
<keyword evidence="2" id="KW-1185">Reference proteome</keyword>
<evidence type="ECO:0000313" key="1">
    <source>
        <dbReference type="EMBL" id="GLC88492.1"/>
    </source>
</evidence>
<dbReference type="Proteomes" id="UP001065593">
    <property type="component" value="Unassembled WGS sequence"/>
</dbReference>
<sequence length="214" mass="25269">MSINDIEISLTNLEKPLLLISEEDEQLFQTLLQEVLTYKQWPLLALSTKASTSLVKDIWCALYRENVFINNEYAMFYPIRFILFELVMQEESIRHLAKKSLDHEYLSFIYAVIYTQLILHWLKERLSMDREVYEAVKLLYYSVEKENDEESEELSREFTIAQAIAVKAIRVEVQQNVRQFANQMRHAYELVQDIKIDTVTEMGPLLDKLAASFE</sequence>
<gene>
    <name evidence="1" type="ORF">LYSBPC_16190</name>
</gene>
<accession>A0ABQ5NK93</accession>
<dbReference type="EMBL" id="BRZA01000002">
    <property type="protein sequence ID" value="GLC88492.1"/>
    <property type="molecule type" value="Genomic_DNA"/>
</dbReference>
<comment type="caution">
    <text evidence="1">The sequence shown here is derived from an EMBL/GenBank/DDBJ whole genome shotgun (WGS) entry which is preliminary data.</text>
</comment>
<evidence type="ECO:0000313" key="2">
    <source>
        <dbReference type="Proteomes" id="UP001065593"/>
    </source>
</evidence>
<organism evidence="1 2">
    <name type="scientific">Lysinibacillus piscis</name>
    <dbReference type="NCBI Taxonomy" id="2518931"/>
    <lineage>
        <taxon>Bacteria</taxon>
        <taxon>Bacillati</taxon>
        <taxon>Bacillota</taxon>
        <taxon>Bacilli</taxon>
        <taxon>Bacillales</taxon>
        <taxon>Bacillaceae</taxon>
        <taxon>Lysinibacillus</taxon>
    </lineage>
</organism>